<feature type="region of interest" description="Disordered" evidence="6">
    <location>
        <begin position="355"/>
        <end position="415"/>
    </location>
</feature>
<protein>
    <recommendedName>
        <fullName evidence="10">Molecular chaperone DnaK</fullName>
    </recommendedName>
</protein>
<keyword evidence="4" id="KW-0346">Stress response</keyword>
<feature type="compositionally biased region" description="Basic and acidic residues" evidence="6">
    <location>
        <begin position="405"/>
        <end position="415"/>
    </location>
</feature>
<evidence type="ECO:0000256" key="3">
    <source>
        <dbReference type="ARBA" id="ARBA00022840"/>
    </source>
</evidence>
<dbReference type="RefSeq" id="WP_051232034.1">
    <property type="nucleotide sequence ID" value="NZ_AUII01000001.1"/>
</dbReference>
<evidence type="ECO:0000313" key="8">
    <source>
        <dbReference type="EMBL" id="GEL17308.1"/>
    </source>
</evidence>
<evidence type="ECO:0000256" key="5">
    <source>
        <dbReference type="ARBA" id="ARBA00023186"/>
    </source>
</evidence>
<feature type="transmembrane region" description="Helical" evidence="7">
    <location>
        <begin position="423"/>
        <end position="445"/>
    </location>
</feature>
<keyword evidence="7" id="KW-0472">Membrane</keyword>
<keyword evidence="9" id="KW-1185">Reference proteome</keyword>
<name>A0A511D327_9PSEU</name>
<dbReference type="Gene3D" id="3.90.640.10">
    <property type="entry name" value="Actin, Chain A, domain 4"/>
    <property type="match status" value="1"/>
</dbReference>
<gene>
    <name evidence="8" type="ORF">PA7_11450</name>
</gene>
<dbReference type="SUPFAM" id="SSF53067">
    <property type="entry name" value="Actin-like ATPase domain"/>
    <property type="match status" value="2"/>
</dbReference>
<comment type="caution">
    <text evidence="8">The sequence shown here is derived from an EMBL/GenBank/DDBJ whole genome shotgun (WGS) entry which is preliminary data.</text>
</comment>
<dbReference type="Proteomes" id="UP000321328">
    <property type="component" value="Unassembled WGS sequence"/>
</dbReference>
<accession>A0A511D327</accession>
<comment type="similarity">
    <text evidence="1">Belongs to the heat shock protein 70 family.</text>
</comment>
<dbReference type="EMBL" id="BJVI01000007">
    <property type="protein sequence ID" value="GEL17308.1"/>
    <property type="molecule type" value="Genomic_DNA"/>
</dbReference>
<dbReference type="GO" id="GO:0005524">
    <property type="term" value="F:ATP binding"/>
    <property type="evidence" value="ECO:0007669"/>
    <property type="project" value="UniProtKB-KW"/>
</dbReference>
<evidence type="ECO:0000256" key="1">
    <source>
        <dbReference type="ARBA" id="ARBA00007381"/>
    </source>
</evidence>
<proteinExistence type="inferred from homology"/>
<feature type="compositionally biased region" description="Pro residues" evidence="6">
    <location>
        <begin position="360"/>
        <end position="385"/>
    </location>
</feature>
<dbReference type="InterPro" id="IPR043129">
    <property type="entry name" value="ATPase_NBD"/>
</dbReference>
<feature type="compositionally biased region" description="Low complexity" evidence="6">
    <location>
        <begin position="386"/>
        <end position="395"/>
    </location>
</feature>
<dbReference type="STRING" id="1123024.GCA_000423625_00313"/>
<dbReference type="Gene3D" id="3.30.420.40">
    <property type="match status" value="2"/>
</dbReference>
<dbReference type="PANTHER" id="PTHR45639">
    <property type="entry name" value="HSC70CB, ISOFORM G-RELATED"/>
    <property type="match status" value="1"/>
</dbReference>
<evidence type="ECO:0000256" key="7">
    <source>
        <dbReference type="SAM" id="Phobius"/>
    </source>
</evidence>
<organism evidence="8 9">
    <name type="scientific">Pseudonocardia asaccharolytica DSM 44247 = NBRC 16224</name>
    <dbReference type="NCBI Taxonomy" id="1123024"/>
    <lineage>
        <taxon>Bacteria</taxon>
        <taxon>Bacillati</taxon>
        <taxon>Actinomycetota</taxon>
        <taxon>Actinomycetes</taxon>
        <taxon>Pseudonocardiales</taxon>
        <taxon>Pseudonocardiaceae</taxon>
        <taxon>Pseudonocardia</taxon>
    </lineage>
</organism>
<evidence type="ECO:0000256" key="6">
    <source>
        <dbReference type="SAM" id="MobiDB-lite"/>
    </source>
</evidence>
<evidence type="ECO:0000313" key="9">
    <source>
        <dbReference type="Proteomes" id="UP000321328"/>
    </source>
</evidence>
<dbReference type="AlphaFoldDB" id="A0A511D327"/>
<keyword evidence="7" id="KW-0812">Transmembrane</keyword>
<keyword evidence="7" id="KW-1133">Transmembrane helix</keyword>
<evidence type="ECO:0008006" key="10">
    <source>
        <dbReference type="Google" id="ProtNLM"/>
    </source>
</evidence>
<keyword evidence="2" id="KW-0547">Nucleotide-binding</keyword>
<dbReference type="InterPro" id="IPR018181">
    <property type="entry name" value="Heat_shock_70_CS"/>
</dbReference>
<dbReference type="Pfam" id="PF00012">
    <property type="entry name" value="HSP70"/>
    <property type="match status" value="1"/>
</dbReference>
<dbReference type="OrthoDB" id="9766019at2"/>
<evidence type="ECO:0000256" key="4">
    <source>
        <dbReference type="ARBA" id="ARBA00023016"/>
    </source>
</evidence>
<dbReference type="GO" id="GO:0140662">
    <property type="term" value="F:ATP-dependent protein folding chaperone"/>
    <property type="evidence" value="ECO:0007669"/>
    <property type="project" value="InterPro"/>
</dbReference>
<dbReference type="PROSITE" id="PS01036">
    <property type="entry name" value="HSP70_3"/>
    <property type="match status" value="1"/>
</dbReference>
<reference evidence="8 9" key="1">
    <citation type="submission" date="2019-07" db="EMBL/GenBank/DDBJ databases">
        <title>Whole genome shotgun sequence of Pseudonocardia asaccharolytica NBRC 16224.</title>
        <authorList>
            <person name="Hosoyama A."/>
            <person name="Uohara A."/>
            <person name="Ohji S."/>
            <person name="Ichikawa N."/>
        </authorList>
    </citation>
    <scope>NUCLEOTIDE SEQUENCE [LARGE SCALE GENOMIC DNA]</scope>
    <source>
        <strain evidence="8 9">NBRC 16224</strain>
    </source>
</reference>
<sequence>MRYGLGVDLGTSSVAAAICRPGGTEMVILGDRSVIAPAVVHLRDDGTVVTGDAASRSALSSPERIGRGLRRRLGDPTPVILGGAPHSVTDLLASILRDAVRTVVTTAGGPPDHVVLTRPASWSPTRYRLLDQIAAMAGLRGVRTVIDPEATAAHFAATRRPRDGEVVAVYDLGGGTFDAAVLVNQPSGMQLLGDPEGIERLGGIDFDETILSYVNYRIDDALSRLDLQDPRTAVALARLRQDCALAKETLTVDTEATVPVLLPDRHLDVRITRAEFENMLRAPVEATLGALARALRSARVTPRDLAAVLLVGGCTRIPLVARAVQGEFGVPLVRLHPDHATALGAAALAARPVPAVAHPPGRPASAPPTPRPAPAPQPIPAPQPAPAASRPAPHRQAPPDPEPPDDTHPGTDGDWRSASIGRMLVVGVALLAVAVLVAVVTYFVIVRLRGDSAGTLTPPRSIAVVTAVAAPPQAR</sequence>
<dbReference type="PANTHER" id="PTHR45639:SF34">
    <property type="entry name" value="CHAPERONE PROTEIN DNAK"/>
    <property type="match status" value="1"/>
</dbReference>
<dbReference type="PRINTS" id="PR00301">
    <property type="entry name" value="HEATSHOCK70"/>
</dbReference>
<keyword evidence="3" id="KW-0067">ATP-binding</keyword>
<dbReference type="GO" id="GO:0030968">
    <property type="term" value="P:endoplasmic reticulum unfolded protein response"/>
    <property type="evidence" value="ECO:0007669"/>
    <property type="project" value="TreeGrafter"/>
</dbReference>
<evidence type="ECO:0000256" key="2">
    <source>
        <dbReference type="ARBA" id="ARBA00022741"/>
    </source>
</evidence>
<dbReference type="InterPro" id="IPR013126">
    <property type="entry name" value="Hsp_70_fam"/>
</dbReference>
<keyword evidence="5" id="KW-0143">Chaperone</keyword>